<feature type="compositionally biased region" description="Polar residues" evidence="1">
    <location>
        <begin position="652"/>
        <end position="667"/>
    </location>
</feature>
<comment type="caution">
    <text evidence="2">The sequence shown here is derived from an EMBL/GenBank/DDBJ whole genome shotgun (WGS) entry which is preliminary data.</text>
</comment>
<proteinExistence type="predicted"/>
<dbReference type="PRINTS" id="PR00929">
    <property type="entry name" value="ATHOOK"/>
</dbReference>
<dbReference type="EMBL" id="CAFZ01000059">
    <property type="protein sequence ID" value="CCA69600.1"/>
    <property type="molecule type" value="Genomic_DNA"/>
</dbReference>
<feature type="compositionally biased region" description="Basic residues" evidence="1">
    <location>
        <begin position="601"/>
        <end position="614"/>
    </location>
</feature>
<dbReference type="Proteomes" id="UP000007148">
    <property type="component" value="Unassembled WGS sequence"/>
</dbReference>
<feature type="compositionally biased region" description="Acidic residues" evidence="1">
    <location>
        <begin position="669"/>
        <end position="682"/>
    </location>
</feature>
<dbReference type="OrthoDB" id="10460175at2759"/>
<organism evidence="2 3">
    <name type="scientific">Serendipita indica (strain DSM 11827)</name>
    <name type="common">Root endophyte fungus</name>
    <name type="synonym">Piriformospora indica</name>
    <dbReference type="NCBI Taxonomy" id="1109443"/>
    <lineage>
        <taxon>Eukaryota</taxon>
        <taxon>Fungi</taxon>
        <taxon>Dikarya</taxon>
        <taxon>Basidiomycota</taxon>
        <taxon>Agaricomycotina</taxon>
        <taxon>Agaricomycetes</taxon>
        <taxon>Sebacinales</taxon>
        <taxon>Serendipitaceae</taxon>
        <taxon>Serendipita</taxon>
    </lineage>
</organism>
<feature type="region of interest" description="Disordered" evidence="1">
    <location>
        <begin position="460"/>
        <end position="710"/>
    </location>
</feature>
<dbReference type="InterPro" id="IPR017956">
    <property type="entry name" value="AT_hook_DNA-bd_motif"/>
</dbReference>
<gene>
    <name evidence="2" type="ORF">PIIN_03539</name>
</gene>
<sequence>MRQDNLTVSRIHILLRPFETKLVVLARLLEKRVASDVYAPSTRPQGVTYAKRHRIRFLTGLSSRQATRAYALEQQQGIAKRYNVHQQVIGVEDAFRHLVRSVVIPEDQRVPTLRGLIAKMVGRQAAHETLRDKDELEEEGIDDCIGHWYGDLTVDTRRDALVAHALQLVELRLPVFIPELWSGLLTIALEAKLHVEASILLEYILLSFFTPHSDSAECPATYMGRQLTDLYVEYTTHLCSADFFAVLLPILERSPPHIWTLRAVNHLVRHIDAAIAPTCIFLHALARNTLFHLTSPLSSLDQTAKEMLLEGLYSRTLALLEMLVSNEMIDQEGEISSKETINMLDYLGYLVHTLWTHSVRVSSPFYADYFRLIVAFDAWLFAHSQSIARNLRVIERLRQLDAALAKNERDRADLFALCGLYTPAALDRVYNSCENATLHAVKMSLEVGVQRAERYLARAKRKRKREQTDVEPDEVDGHIVSKRARVVQTETELTEDGPPTGDVSTNESQERESVGSEEEWNASLDAVEESAGESYRDKGSSSSSETSEDDEDDDRRTERAVRPSGSASSQTSSSSDAESSASRESSPKRSRGAKGATRGKSSTRGRGRPPKARGSRLPPKARGPGRPPKTTNPGSTARRGPGRPPSRKTRKQSSSESSTFSLDQASSELAEDETSPGSEEEATLTHYSHSEGEERSMDAALSTTAEREVEDVTYSTGLRFGNDASSVDNVNSDVETSLQTDNLSSEVGDEADSSILRISSFSRYKTPVLHSVLTAKLGAPQTISSGDELGE</sequence>
<accession>G4TE57</accession>
<evidence type="ECO:0000313" key="3">
    <source>
        <dbReference type="Proteomes" id="UP000007148"/>
    </source>
</evidence>
<dbReference type="AlphaFoldDB" id="G4TE57"/>
<evidence type="ECO:0000256" key="1">
    <source>
        <dbReference type="SAM" id="MobiDB-lite"/>
    </source>
</evidence>
<evidence type="ECO:0000313" key="2">
    <source>
        <dbReference type="EMBL" id="CCA69600.1"/>
    </source>
</evidence>
<dbReference type="InParanoid" id="G4TE57"/>
<dbReference type="GO" id="GO:0003677">
    <property type="term" value="F:DNA binding"/>
    <property type="evidence" value="ECO:0007669"/>
    <property type="project" value="InterPro"/>
</dbReference>
<reference evidence="2 3" key="1">
    <citation type="journal article" date="2011" name="PLoS Pathog.">
        <title>Endophytic Life Strategies Decoded by Genome and Transcriptome Analyses of the Mutualistic Root Symbiont Piriformospora indica.</title>
        <authorList>
            <person name="Zuccaro A."/>
            <person name="Lahrmann U."/>
            <person name="Guldener U."/>
            <person name="Langen G."/>
            <person name="Pfiffi S."/>
            <person name="Biedenkopf D."/>
            <person name="Wong P."/>
            <person name="Samans B."/>
            <person name="Grimm C."/>
            <person name="Basiewicz M."/>
            <person name="Murat C."/>
            <person name="Martin F."/>
            <person name="Kogel K.H."/>
        </authorList>
    </citation>
    <scope>NUCLEOTIDE SEQUENCE [LARGE SCALE GENOMIC DNA]</scope>
    <source>
        <strain evidence="2 3">DSM 11827</strain>
    </source>
</reference>
<dbReference type="SMART" id="SM00384">
    <property type="entry name" value="AT_hook"/>
    <property type="match status" value="2"/>
</dbReference>
<dbReference type="HOGENOM" id="CLU_354924_0_0_1"/>
<feature type="compositionally biased region" description="Basic and acidic residues" evidence="1">
    <location>
        <begin position="688"/>
        <end position="697"/>
    </location>
</feature>
<keyword evidence="3" id="KW-1185">Reference proteome</keyword>
<feature type="compositionally biased region" description="Acidic residues" evidence="1">
    <location>
        <begin position="515"/>
        <end position="531"/>
    </location>
</feature>
<feature type="compositionally biased region" description="Low complexity" evidence="1">
    <location>
        <begin position="564"/>
        <end position="584"/>
    </location>
</feature>
<protein>
    <submittedName>
        <fullName evidence="2">Uncharacterized protein</fullName>
    </submittedName>
</protein>
<name>G4TE57_SERID</name>